<evidence type="ECO:0000313" key="3">
    <source>
        <dbReference type="Proteomes" id="UP000470082"/>
    </source>
</evidence>
<proteinExistence type="predicted"/>
<sequence length="385" mass="45270">MRKIIKIILISILSLSLSGCSILSGFSSFFSNIKEEKMIAKIVSDNPIPDFEDRYYLSQLKDKDLAFVIIAYEGLMNFKEKIDINLTFDSQQRPLELLELIQYDCPEIYQFTTNGSTNVTFNWILSKDELVSMDITYLMNEEQYNLSYPVIQDKIQNLLNEIQSLNDFDKELYVYDYIVDTCSYNENTIHYSSPYGVLIEQEAACLGFSRTMQWILKEAGMDCITVGGYSKEKESGHAWNILKLEDEYYSLDLTADTNRKENNGYKMYLYFNVTDDFIRKDYQLQSSLFNVPETKGTKYNYYIYTDHYVYNHQDYQTKINALLSQTYLNQNKECVIQFENKETYLEVLSDISSIYSNWLMEMNLSFIPASFANVEEYNVIYFQFN</sequence>
<comment type="caution">
    <text evidence="2">The sequence shown here is derived from an EMBL/GenBank/DDBJ whole genome shotgun (WGS) entry which is preliminary data.</text>
</comment>
<feature type="domain" description="Transglutaminase-like" evidence="1">
    <location>
        <begin position="160"/>
        <end position="252"/>
    </location>
</feature>
<dbReference type="InterPro" id="IPR002931">
    <property type="entry name" value="Transglutaminase-like"/>
</dbReference>
<dbReference type="AlphaFoldDB" id="A0A7X2N1J0"/>
<reference evidence="2 3" key="1">
    <citation type="submission" date="2019-08" db="EMBL/GenBank/DDBJ databases">
        <title>In-depth cultivation of the pig gut microbiome towards novel bacterial diversity and tailored functional studies.</title>
        <authorList>
            <person name="Wylensek D."/>
            <person name="Hitch T.C.A."/>
            <person name="Clavel T."/>
        </authorList>
    </citation>
    <scope>NUCLEOTIDE SEQUENCE [LARGE SCALE GENOMIC DNA]</scope>
    <source>
        <strain evidence="2 3">LKV-178-WT-2G</strain>
    </source>
</reference>
<gene>
    <name evidence="2" type="ORF">FYJ50_01215</name>
</gene>
<name>A0A7X2N1J0_9FIRM</name>
<dbReference type="EMBL" id="VUMM01000001">
    <property type="protein sequence ID" value="MSS00750.1"/>
    <property type="molecule type" value="Genomic_DNA"/>
</dbReference>
<keyword evidence="3" id="KW-1185">Reference proteome</keyword>
<dbReference type="Pfam" id="PF01841">
    <property type="entry name" value="Transglut_core"/>
    <property type="match status" value="1"/>
</dbReference>
<dbReference type="Proteomes" id="UP000470082">
    <property type="component" value="Unassembled WGS sequence"/>
</dbReference>
<dbReference type="PROSITE" id="PS51257">
    <property type="entry name" value="PROKAR_LIPOPROTEIN"/>
    <property type="match status" value="1"/>
</dbReference>
<dbReference type="RefSeq" id="WP_154459216.1">
    <property type="nucleotide sequence ID" value="NZ_VUMM01000001.1"/>
</dbReference>
<protein>
    <recommendedName>
        <fullName evidence="1">Transglutaminase-like domain-containing protein</fullName>
    </recommendedName>
</protein>
<evidence type="ECO:0000259" key="1">
    <source>
        <dbReference type="Pfam" id="PF01841"/>
    </source>
</evidence>
<accession>A0A7X2N1J0</accession>
<organism evidence="2 3">
    <name type="scientific">Floccifex porci</name>
    <dbReference type="NCBI Taxonomy" id="2606629"/>
    <lineage>
        <taxon>Bacteria</taxon>
        <taxon>Bacillati</taxon>
        <taxon>Bacillota</taxon>
        <taxon>Erysipelotrichia</taxon>
        <taxon>Erysipelotrichales</taxon>
        <taxon>Erysipelotrichaceae</taxon>
        <taxon>Floccifex</taxon>
    </lineage>
</organism>
<dbReference type="InterPro" id="IPR038765">
    <property type="entry name" value="Papain-like_cys_pep_sf"/>
</dbReference>
<dbReference type="SUPFAM" id="SSF54001">
    <property type="entry name" value="Cysteine proteinases"/>
    <property type="match status" value="1"/>
</dbReference>
<evidence type="ECO:0000313" key="2">
    <source>
        <dbReference type="EMBL" id="MSS00750.1"/>
    </source>
</evidence>
<dbReference type="Gene3D" id="3.10.620.30">
    <property type="match status" value="1"/>
</dbReference>